<reference evidence="3" key="1">
    <citation type="journal article" date="2020" name="bioRxiv">
        <title>Hybrid origin of Populus tomentosa Carr. identified through genome sequencing and phylogenomic analysis.</title>
        <authorList>
            <person name="An X."/>
            <person name="Gao K."/>
            <person name="Chen Z."/>
            <person name="Li J."/>
            <person name="Yang X."/>
            <person name="Yang X."/>
            <person name="Zhou J."/>
            <person name="Guo T."/>
            <person name="Zhao T."/>
            <person name="Huang S."/>
            <person name="Miao D."/>
            <person name="Khan W.U."/>
            <person name="Rao P."/>
            <person name="Ye M."/>
            <person name="Lei B."/>
            <person name="Liao W."/>
            <person name="Wang J."/>
            <person name="Ji L."/>
            <person name="Li Y."/>
            <person name="Guo B."/>
            <person name="Mustafa N.S."/>
            <person name="Li S."/>
            <person name="Yun Q."/>
            <person name="Keller S.R."/>
            <person name="Mao J."/>
            <person name="Zhang R."/>
            <person name="Strauss S.H."/>
        </authorList>
    </citation>
    <scope>NUCLEOTIDE SEQUENCE</scope>
    <source>
        <strain evidence="3">GM15</strain>
        <tissue evidence="3">Leaf</tissue>
    </source>
</reference>
<sequence>MDFLRISPRDLEGRVEKYRGVKVKVSFTGQGETQSMKQLSGGQKTVVALTLIFAILRCDLVLAIDIDECKDPKKYICYGKCHNTIGDYECKCSVLGMHGDGKEDCQGFAMTTIIAGKCPLHFSSIPVVAMACFDCFQSCIFRTQRTNELLLLDSALQTSFIPPSQHMRLA</sequence>
<feature type="domain" description="EGF-like calcium-binding" evidence="2">
    <location>
        <begin position="65"/>
        <end position="106"/>
    </location>
</feature>
<evidence type="ECO:0000259" key="2">
    <source>
        <dbReference type="SMART" id="SM00179"/>
    </source>
</evidence>
<evidence type="ECO:0000313" key="3">
    <source>
        <dbReference type="EMBL" id="KAG6761829.1"/>
    </source>
</evidence>
<dbReference type="SMART" id="SM00179">
    <property type="entry name" value="EGF_CA"/>
    <property type="match status" value="1"/>
</dbReference>
<dbReference type="EMBL" id="JAAWWB010000018">
    <property type="protein sequence ID" value="KAG6761829.1"/>
    <property type="molecule type" value="Genomic_DNA"/>
</dbReference>
<accession>A0A8X8CPP4</accession>
<protein>
    <recommendedName>
        <fullName evidence="2">EGF-like calcium-binding domain-containing protein</fullName>
    </recommendedName>
</protein>
<dbReference type="GO" id="GO:0005509">
    <property type="term" value="F:calcium ion binding"/>
    <property type="evidence" value="ECO:0007669"/>
    <property type="project" value="InterPro"/>
</dbReference>
<comment type="caution">
    <text evidence="3">The sequence shown here is derived from an EMBL/GenBank/DDBJ whole genome shotgun (WGS) entry which is preliminary data.</text>
</comment>
<proteinExistence type="predicted"/>
<dbReference type="PROSITE" id="PS01187">
    <property type="entry name" value="EGF_CA"/>
    <property type="match status" value="1"/>
</dbReference>
<organism evidence="3 4">
    <name type="scientific">Populus tomentosa</name>
    <name type="common">Chinese white poplar</name>
    <dbReference type="NCBI Taxonomy" id="118781"/>
    <lineage>
        <taxon>Eukaryota</taxon>
        <taxon>Viridiplantae</taxon>
        <taxon>Streptophyta</taxon>
        <taxon>Embryophyta</taxon>
        <taxon>Tracheophyta</taxon>
        <taxon>Spermatophyta</taxon>
        <taxon>Magnoliopsida</taxon>
        <taxon>eudicotyledons</taxon>
        <taxon>Gunneridae</taxon>
        <taxon>Pentapetalae</taxon>
        <taxon>rosids</taxon>
        <taxon>fabids</taxon>
        <taxon>Malpighiales</taxon>
        <taxon>Salicaceae</taxon>
        <taxon>Saliceae</taxon>
        <taxon>Populus</taxon>
    </lineage>
</organism>
<dbReference type="AlphaFoldDB" id="A0A8X8CPP4"/>
<dbReference type="CDD" id="cd00054">
    <property type="entry name" value="EGF_CA"/>
    <property type="match status" value="1"/>
</dbReference>
<dbReference type="PANTHER" id="PTHR43977">
    <property type="entry name" value="STRUCTURAL MAINTENANCE OF CHROMOSOMES PROTEIN 3"/>
    <property type="match status" value="1"/>
</dbReference>
<dbReference type="OrthoDB" id="431497at2759"/>
<name>A0A8X8CPP4_POPTO</name>
<evidence type="ECO:0000313" key="4">
    <source>
        <dbReference type="Proteomes" id="UP000886885"/>
    </source>
</evidence>
<dbReference type="InterPro" id="IPR018097">
    <property type="entry name" value="EGF_Ca-bd_CS"/>
</dbReference>
<dbReference type="InterPro" id="IPR001881">
    <property type="entry name" value="EGF-like_Ca-bd_dom"/>
</dbReference>
<dbReference type="Proteomes" id="UP000886885">
    <property type="component" value="Chromosome 9D"/>
</dbReference>
<evidence type="ECO:0000256" key="1">
    <source>
        <dbReference type="ARBA" id="ARBA00023157"/>
    </source>
</evidence>
<keyword evidence="4" id="KW-1185">Reference proteome</keyword>
<gene>
    <name evidence="3" type="ORF">POTOM_035066</name>
</gene>
<keyword evidence="1" id="KW-1015">Disulfide bond</keyword>